<feature type="transmembrane region" description="Helical" evidence="1">
    <location>
        <begin position="277"/>
        <end position="296"/>
    </location>
</feature>
<feature type="transmembrane region" description="Helical" evidence="1">
    <location>
        <begin position="193"/>
        <end position="211"/>
    </location>
</feature>
<comment type="caution">
    <text evidence="2">The sequence shown here is derived from an EMBL/GenBank/DDBJ whole genome shotgun (WGS) entry which is preliminary data.</text>
</comment>
<feature type="transmembrane region" description="Helical" evidence="1">
    <location>
        <begin position="137"/>
        <end position="157"/>
    </location>
</feature>
<feature type="transmembrane region" description="Helical" evidence="1">
    <location>
        <begin position="98"/>
        <end position="117"/>
    </location>
</feature>
<name>A0A4R6WVZ9_9PROT</name>
<proteinExistence type="predicted"/>
<organism evidence="2 3">
    <name type="scientific">Dongia mobilis</name>
    <dbReference type="NCBI Taxonomy" id="578943"/>
    <lineage>
        <taxon>Bacteria</taxon>
        <taxon>Pseudomonadati</taxon>
        <taxon>Pseudomonadota</taxon>
        <taxon>Alphaproteobacteria</taxon>
        <taxon>Rhodospirillales</taxon>
        <taxon>Dongiaceae</taxon>
        <taxon>Dongia</taxon>
    </lineage>
</organism>
<feature type="transmembrane region" description="Helical" evidence="1">
    <location>
        <begin position="164"/>
        <end position="187"/>
    </location>
</feature>
<dbReference type="RefSeq" id="WP_133611651.1">
    <property type="nucleotide sequence ID" value="NZ_SNYW01000002.1"/>
</dbReference>
<keyword evidence="1" id="KW-1133">Transmembrane helix</keyword>
<reference evidence="2 3" key="1">
    <citation type="submission" date="2019-03" db="EMBL/GenBank/DDBJ databases">
        <title>Genomic Encyclopedia of Type Strains, Phase III (KMG-III): the genomes of soil and plant-associated and newly described type strains.</title>
        <authorList>
            <person name="Whitman W."/>
        </authorList>
    </citation>
    <scope>NUCLEOTIDE SEQUENCE [LARGE SCALE GENOMIC DNA]</scope>
    <source>
        <strain evidence="2 3">CGMCC 1.7660</strain>
    </source>
</reference>
<gene>
    <name evidence="2" type="ORF">A8950_0231</name>
</gene>
<feature type="transmembrane region" description="Helical" evidence="1">
    <location>
        <begin position="302"/>
        <end position="321"/>
    </location>
</feature>
<evidence type="ECO:0000313" key="3">
    <source>
        <dbReference type="Proteomes" id="UP000295783"/>
    </source>
</evidence>
<feature type="transmembrane region" description="Helical" evidence="1">
    <location>
        <begin position="51"/>
        <end position="68"/>
    </location>
</feature>
<dbReference type="AlphaFoldDB" id="A0A4R6WVZ9"/>
<feature type="transmembrane region" description="Helical" evidence="1">
    <location>
        <begin position="253"/>
        <end position="272"/>
    </location>
</feature>
<feature type="transmembrane region" description="Helical" evidence="1">
    <location>
        <begin position="223"/>
        <end position="247"/>
    </location>
</feature>
<sequence>MYSESDLQSAVDAGILPAETAEAFRNHVASQRATPLVDEENFRLLTGFNDIFVVIALALLLAAISWIGSSVAPALGSFLVAVASWGLAEFFTRRRRMALPSIVLLLTFVGSVASAGLDVLSPTESGWLMLDWVNSLPATTVAGTGLAVAIAAAAHWFRFRVPITIAAGAVAVILLLISLLLILVPALHDQLGWLAFAGGIALFALAMRWDMADRTRQSRRSDVAFWLHLAAAPMIAHPVFASLGVFVGNVGTLQAVAVVLLYALIAIVSLAIDRRALLVSSLAYVLYAISVLFETFGGLGPSAALTALVIGSALLLLSAFWHKARRLVMAPLPQGLKDKLPVLDRTLPAKTA</sequence>
<protein>
    <submittedName>
        <fullName evidence="2">Uncharacterized protein</fullName>
    </submittedName>
</protein>
<feature type="transmembrane region" description="Helical" evidence="1">
    <location>
        <begin position="74"/>
        <end position="91"/>
    </location>
</feature>
<dbReference type="Proteomes" id="UP000295783">
    <property type="component" value="Unassembled WGS sequence"/>
</dbReference>
<keyword evidence="1" id="KW-0472">Membrane</keyword>
<dbReference type="EMBL" id="SNYW01000002">
    <property type="protein sequence ID" value="TDQ85445.1"/>
    <property type="molecule type" value="Genomic_DNA"/>
</dbReference>
<accession>A0A4R6WVZ9</accession>
<evidence type="ECO:0000256" key="1">
    <source>
        <dbReference type="SAM" id="Phobius"/>
    </source>
</evidence>
<dbReference type="OrthoDB" id="9770600at2"/>
<evidence type="ECO:0000313" key="2">
    <source>
        <dbReference type="EMBL" id="TDQ85445.1"/>
    </source>
</evidence>
<keyword evidence="3" id="KW-1185">Reference proteome</keyword>
<keyword evidence="1" id="KW-0812">Transmembrane</keyword>